<gene>
    <name evidence="2" type="ORF">HMPREF0682_2019</name>
</gene>
<dbReference type="InterPro" id="IPR011990">
    <property type="entry name" value="TPR-like_helical_dom_sf"/>
</dbReference>
<feature type="region of interest" description="Disordered" evidence="1">
    <location>
        <begin position="1"/>
        <end position="263"/>
    </location>
</feature>
<dbReference type="Proteomes" id="UP000017052">
    <property type="component" value="Unassembled WGS sequence"/>
</dbReference>
<feature type="compositionally biased region" description="Basic and acidic residues" evidence="1">
    <location>
        <begin position="504"/>
        <end position="532"/>
    </location>
</feature>
<feature type="compositionally biased region" description="Acidic residues" evidence="1">
    <location>
        <begin position="490"/>
        <end position="503"/>
    </location>
</feature>
<feature type="region of interest" description="Disordered" evidence="1">
    <location>
        <begin position="482"/>
        <end position="653"/>
    </location>
</feature>
<protein>
    <recommendedName>
        <fullName evidence="4">Tetratricopeptide repeat protein</fullName>
    </recommendedName>
</protein>
<evidence type="ECO:0000313" key="3">
    <source>
        <dbReference type="Proteomes" id="UP000017052"/>
    </source>
</evidence>
<dbReference type="AlphaFoldDB" id="U2QFY3"/>
<organism evidence="2 3">
    <name type="scientific">Propionibacterium acidifaciens F0233</name>
    <dbReference type="NCBI Taxonomy" id="553198"/>
    <lineage>
        <taxon>Bacteria</taxon>
        <taxon>Bacillati</taxon>
        <taxon>Actinomycetota</taxon>
        <taxon>Actinomycetes</taxon>
        <taxon>Propionibacteriales</taxon>
        <taxon>Propionibacteriaceae</taxon>
        <taxon>Propionibacterium</taxon>
    </lineage>
</organism>
<feature type="compositionally biased region" description="Low complexity" evidence="1">
    <location>
        <begin position="553"/>
        <end position="564"/>
    </location>
</feature>
<name>U2QFY3_9ACTN</name>
<feature type="compositionally biased region" description="Basic and acidic residues" evidence="1">
    <location>
        <begin position="207"/>
        <end position="250"/>
    </location>
</feature>
<feature type="compositionally biased region" description="Gly residues" evidence="1">
    <location>
        <begin position="195"/>
        <end position="206"/>
    </location>
</feature>
<dbReference type="Gene3D" id="1.25.40.10">
    <property type="entry name" value="Tetratricopeptide repeat domain"/>
    <property type="match status" value="1"/>
</dbReference>
<feature type="compositionally biased region" description="Low complexity" evidence="1">
    <location>
        <begin position="631"/>
        <end position="642"/>
    </location>
</feature>
<dbReference type="SUPFAM" id="SSF48452">
    <property type="entry name" value="TPR-like"/>
    <property type="match status" value="1"/>
</dbReference>
<reference evidence="2" key="1">
    <citation type="submission" date="2013-08" db="EMBL/GenBank/DDBJ databases">
        <authorList>
            <person name="Durkin A.S."/>
            <person name="Haft D.R."/>
            <person name="McCorrison J."/>
            <person name="Torralba M."/>
            <person name="Gillis M."/>
            <person name="Haft D.H."/>
            <person name="Methe B."/>
            <person name="Sutton G."/>
            <person name="Nelson K.E."/>
        </authorList>
    </citation>
    <scope>NUCLEOTIDE SEQUENCE [LARGE SCALE GENOMIC DNA]</scope>
    <source>
        <strain evidence="2">F0233</strain>
    </source>
</reference>
<feature type="compositionally biased region" description="Low complexity" evidence="1">
    <location>
        <begin position="607"/>
        <end position="624"/>
    </location>
</feature>
<feature type="compositionally biased region" description="Basic and acidic residues" evidence="1">
    <location>
        <begin position="56"/>
        <end position="194"/>
    </location>
</feature>
<sequence length="653" mass="70646">MYRGGRGSRRDDSPRGDGGWGSRYTGDRREGQDRRDGGPWAGRGRRPDPVRGSGSSRDRRWGDDRRSAERGARDDRRGQGRGRWDDRGDRARRDGGRGRGEDRYESRRDGGRREGRTGAGRHDDRGGRGARDWRDERRTGHGRDDRWRTAGSEREDRNGLRRPRDAGAGGGRDDRCRGSSGRPARDDRWGRSGEGRGGSRGYSAGRGGDRRGGRDGSRSGRADRPGRRSWQDDRGDRRRDDDRVRRDERVAPPGLERPDDEPEVDLDFDERLLPRAVRAELRGLPLDLAREVMAHLIAAGELIDEDPALANRHARAARRRAARLPVIREASAEAAYAAEDYATALTEYRAVARMTGSDEYLPVIADCERAMGRHDQALRTIRQGHAAPLGAAQHVELVLVEAGLRHDVGQDEEALRVLRRAIEAKLGRPSSQARLRYAYADILAQRGDVHHAVTWFTAAGRLDGEHALDVADRLEALGAEVPDAFRPPIDETDEDLYVEEQEPEDVRPEDGRTTGAGDSERPSEEAPDPREGDEPDGSRPVGAVIPVDATALGGPVVDGPDVAVAGGGGAADPSGRDDAGAGLGGTGPTDEDGAGAPRPDEEDRPCAGEVVEVAVAGGDGAADPSGRDDAGAGPSDEAASEAVADDGETEENR</sequence>
<comment type="caution">
    <text evidence="2">The sequence shown here is derived from an EMBL/GenBank/DDBJ whole genome shotgun (WGS) entry which is preliminary data.</text>
</comment>
<feature type="compositionally biased region" description="Basic and acidic residues" evidence="1">
    <location>
        <begin position="25"/>
        <end position="37"/>
    </location>
</feature>
<keyword evidence="3" id="KW-1185">Reference proteome</keyword>
<feature type="compositionally biased region" description="Acidic residues" evidence="1">
    <location>
        <begin position="643"/>
        <end position="653"/>
    </location>
</feature>
<accession>U2QFY3</accession>
<proteinExistence type="predicted"/>
<evidence type="ECO:0000313" key="2">
    <source>
        <dbReference type="EMBL" id="ERK55351.1"/>
    </source>
</evidence>
<dbReference type="EMBL" id="ACVN02000189">
    <property type="protein sequence ID" value="ERK55351.1"/>
    <property type="molecule type" value="Genomic_DNA"/>
</dbReference>
<evidence type="ECO:0008006" key="4">
    <source>
        <dbReference type="Google" id="ProtNLM"/>
    </source>
</evidence>
<evidence type="ECO:0000256" key="1">
    <source>
        <dbReference type="SAM" id="MobiDB-lite"/>
    </source>
</evidence>